<dbReference type="Proteomes" id="UP001381693">
    <property type="component" value="Unassembled WGS sequence"/>
</dbReference>
<evidence type="ECO:0000256" key="2">
    <source>
        <dbReference type="ARBA" id="ARBA00007228"/>
    </source>
</evidence>
<evidence type="ECO:0000259" key="10">
    <source>
        <dbReference type="SMART" id="SM00967"/>
    </source>
</evidence>
<evidence type="ECO:0000256" key="4">
    <source>
        <dbReference type="ARBA" id="ARBA00022603"/>
    </source>
</evidence>
<keyword evidence="3" id="KW-0698">rRNA processing</keyword>
<comment type="caution">
    <text evidence="11">The sequence shown here is derived from an EMBL/GenBank/DDBJ whole genome shotgun (WGS) entry which is preliminary data.</text>
</comment>
<dbReference type="EMBL" id="JAXCGZ010021078">
    <property type="protein sequence ID" value="KAK7060095.1"/>
    <property type="molecule type" value="Genomic_DNA"/>
</dbReference>
<dbReference type="InterPro" id="IPR047182">
    <property type="entry name" value="MRM1"/>
</dbReference>
<dbReference type="InterPro" id="IPR013123">
    <property type="entry name" value="SpoU_subst-bd"/>
</dbReference>
<keyword evidence="4 11" id="KW-0489">Methyltransferase</keyword>
<feature type="domain" description="RNA 2-O ribose methyltransferase substrate binding" evidence="10">
    <location>
        <begin position="153"/>
        <end position="232"/>
    </location>
</feature>
<dbReference type="InterPro" id="IPR029064">
    <property type="entry name" value="Ribosomal_eL30-like_sf"/>
</dbReference>
<gene>
    <name evidence="11" type="primary">MRM1</name>
    <name evidence="11" type="ORF">SK128_028146</name>
</gene>
<comment type="similarity">
    <text evidence="2">Belongs to the class IV-like SAM-binding methyltransferase superfamily. RNA methyltransferase TrmH family.</text>
</comment>
<evidence type="ECO:0000256" key="3">
    <source>
        <dbReference type="ARBA" id="ARBA00022552"/>
    </source>
</evidence>
<keyword evidence="5" id="KW-0808">Transferase</keyword>
<dbReference type="Pfam" id="PF08032">
    <property type="entry name" value="SpoU_sub_bind"/>
    <property type="match status" value="1"/>
</dbReference>
<accession>A0AAN8WE30</accession>
<dbReference type="CDD" id="cd18105">
    <property type="entry name" value="SpoU-like_MRM1"/>
    <property type="match status" value="1"/>
</dbReference>
<dbReference type="SMART" id="SM00967">
    <property type="entry name" value="SpoU_sub_bind"/>
    <property type="match status" value="1"/>
</dbReference>
<evidence type="ECO:0000256" key="9">
    <source>
        <dbReference type="ARBA" id="ARBA00034881"/>
    </source>
</evidence>
<dbReference type="PANTHER" id="PTHR46103:SF1">
    <property type="entry name" value="RRNA METHYLTRANSFERASE 1, MITOCHONDRIAL"/>
    <property type="match status" value="1"/>
</dbReference>
<evidence type="ECO:0000256" key="5">
    <source>
        <dbReference type="ARBA" id="ARBA00022679"/>
    </source>
</evidence>
<dbReference type="Gene3D" id="3.30.1330.30">
    <property type="match status" value="1"/>
</dbReference>
<keyword evidence="12" id="KW-1185">Reference proteome</keyword>
<dbReference type="GO" id="GO:0005739">
    <property type="term" value="C:mitochondrion"/>
    <property type="evidence" value="ECO:0007669"/>
    <property type="project" value="UniProtKB-SubCell"/>
</dbReference>
<dbReference type="InterPro" id="IPR029026">
    <property type="entry name" value="tRNA_m1G_MTases_N"/>
</dbReference>
<dbReference type="SUPFAM" id="SSF75217">
    <property type="entry name" value="alpha/beta knot"/>
    <property type="match status" value="1"/>
</dbReference>
<dbReference type="GO" id="GO:0003723">
    <property type="term" value="F:RNA binding"/>
    <property type="evidence" value="ECO:0007669"/>
    <property type="project" value="InterPro"/>
</dbReference>
<evidence type="ECO:0000256" key="7">
    <source>
        <dbReference type="ARBA" id="ARBA00022946"/>
    </source>
</evidence>
<dbReference type="PANTHER" id="PTHR46103">
    <property type="entry name" value="RRNA METHYLTRANSFERASE 1, MITOCHONDRIAL"/>
    <property type="match status" value="1"/>
</dbReference>
<keyword evidence="6" id="KW-0949">S-adenosyl-L-methionine</keyword>
<comment type="subcellular location">
    <subcellularLocation>
        <location evidence="1">Mitochondrion</location>
    </subcellularLocation>
</comment>
<evidence type="ECO:0000256" key="6">
    <source>
        <dbReference type="ARBA" id="ARBA00022691"/>
    </source>
</evidence>
<keyword evidence="7" id="KW-0809">Transit peptide</keyword>
<evidence type="ECO:0000256" key="8">
    <source>
        <dbReference type="ARBA" id="ARBA00023128"/>
    </source>
</evidence>
<evidence type="ECO:0000256" key="1">
    <source>
        <dbReference type="ARBA" id="ARBA00004173"/>
    </source>
</evidence>
<evidence type="ECO:0000313" key="11">
    <source>
        <dbReference type="EMBL" id="KAK7060095.1"/>
    </source>
</evidence>
<protein>
    <recommendedName>
        <fullName evidence="9">rRNA methyltransferase 1, mitochondrial</fullName>
    </recommendedName>
</protein>
<dbReference type="InterPro" id="IPR029028">
    <property type="entry name" value="Alpha/beta_knot_MTases"/>
</dbReference>
<sequence>MLWSYSCPDMLSRVIIRYASQKSFSLPRTNFRYAQQDVESIKEKEGSSDFRVDQKRITYAPEKKLKRYTQKNNNRKDEVLIKISENRIVLPVSSDIALDGKKDKLTDNRYLKKYDSSPNFSKRYNEKQKARRLKLEGKYNKVKLTKSNPKGEFIFGIHPVYHALQAERRQIHSLYFKSGLENTNVKIKEILDLAEQRGIYVKAVNSLQLEKYVGEDRVHQGICGDVSVLPYQNLDVESVLQEFGLRTDDSNPVLTDRNLCEESAQNEGKSSDEAEDIVTEPQRQLPIKSYQLWLYMDRIQDPMNFGAILRSAYFLGVDRVLASKENSCRLSGIVSKASAGAAELIPVHQVADIKHLFNILSNCGWSLVSTAAKGMGSSRPLNEYEPCRNIVLAIGNEGLGISPDIQDMFKTTITIPPGRSLPSGMDSLNVSVATAVILHSVIEKLSLLKIRQEKCR</sequence>
<dbReference type="Pfam" id="PF00588">
    <property type="entry name" value="SpoU_methylase"/>
    <property type="match status" value="1"/>
</dbReference>
<dbReference type="GO" id="GO:0016435">
    <property type="term" value="F:rRNA (guanine) methyltransferase activity"/>
    <property type="evidence" value="ECO:0007669"/>
    <property type="project" value="TreeGrafter"/>
</dbReference>
<keyword evidence="8" id="KW-0496">Mitochondrion</keyword>
<dbReference type="InterPro" id="IPR047261">
    <property type="entry name" value="MRM1_MeTrfase_dom"/>
</dbReference>
<dbReference type="AlphaFoldDB" id="A0AAN8WE30"/>
<proteinExistence type="inferred from homology"/>
<dbReference type="SUPFAM" id="SSF55315">
    <property type="entry name" value="L30e-like"/>
    <property type="match status" value="1"/>
</dbReference>
<organism evidence="11 12">
    <name type="scientific">Halocaridina rubra</name>
    <name type="common">Hawaiian red shrimp</name>
    <dbReference type="NCBI Taxonomy" id="373956"/>
    <lineage>
        <taxon>Eukaryota</taxon>
        <taxon>Metazoa</taxon>
        <taxon>Ecdysozoa</taxon>
        <taxon>Arthropoda</taxon>
        <taxon>Crustacea</taxon>
        <taxon>Multicrustacea</taxon>
        <taxon>Malacostraca</taxon>
        <taxon>Eumalacostraca</taxon>
        <taxon>Eucarida</taxon>
        <taxon>Decapoda</taxon>
        <taxon>Pleocyemata</taxon>
        <taxon>Caridea</taxon>
        <taxon>Atyoidea</taxon>
        <taxon>Atyidae</taxon>
        <taxon>Halocaridina</taxon>
    </lineage>
</organism>
<dbReference type="Gene3D" id="3.40.1280.10">
    <property type="match status" value="1"/>
</dbReference>
<reference evidence="11 12" key="1">
    <citation type="submission" date="2023-11" db="EMBL/GenBank/DDBJ databases">
        <title>Halocaridina rubra genome assembly.</title>
        <authorList>
            <person name="Smith C."/>
        </authorList>
    </citation>
    <scope>NUCLEOTIDE SEQUENCE [LARGE SCALE GENOMIC DNA]</scope>
    <source>
        <strain evidence="11">EP-1</strain>
        <tissue evidence="11">Whole</tissue>
    </source>
</reference>
<name>A0AAN8WE30_HALRR</name>
<dbReference type="InterPro" id="IPR001537">
    <property type="entry name" value="SpoU_MeTrfase"/>
</dbReference>
<evidence type="ECO:0000313" key="12">
    <source>
        <dbReference type="Proteomes" id="UP001381693"/>
    </source>
</evidence>